<feature type="domain" description="MJ1316 RNA cyclic group end recognition" evidence="2">
    <location>
        <begin position="245"/>
        <end position="310"/>
    </location>
</feature>
<dbReference type="EMBL" id="JBBWRZ010000003">
    <property type="protein sequence ID" value="KAK8240830.1"/>
    <property type="molecule type" value="Genomic_DNA"/>
</dbReference>
<name>A0ABR1YXB3_9PEZI</name>
<evidence type="ECO:0000313" key="4">
    <source>
        <dbReference type="Proteomes" id="UP001492380"/>
    </source>
</evidence>
<organism evidence="3 4">
    <name type="scientific">Phyllosticta capitalensis</name>
    <dbReference type="NCBI Taxonomy" id="121624"/>
    <lineage>
        <taxon>Eukaryota</taxon>
        <taxon>Fungi</taxon>
        <taxon>Dikarya</taxon>
        <taxon>Ascomycota</taxon>
        <taxon>Pezizomycotina</taxon>
        <taxon>Dothideomycetes</taxon>
        <taxon>Dothideomycetes incertae sedis</taxon>
        <taxon>Botryosphaeriales</taxon>
        <taxon>Phyllostictaceae</taxon>
        <taxon>Phyllosticta</taxon>
    </lineage>
</organism>
<keyword evidence="4" id="KW-1185">Reference proteome</keyword>
<sequence length="353" mass="38720">MESNLDAFLSRYNSFVVVALHDSNQNSSLSDRFFRWLARCILVLCAEIHAASPDLVLEPYPFLLVPSSASTPLRYVMGIQRGTAAVQSGIRFSLLENEDEGLPTRLTCALQTFVAHCTQQPQFPRRVAGGGAGVWINARHLAREHLPSPTALQHLPIHQSSSGNGEQEDGRVFLDSTLDPTRPQEQTLPLSAIAAIQKSLRLPSADPVDPVPAPVTLPDVPYTMSPLPPGDESIRAASLPAAGKLRPIQDILSRLTHDASLGGPAAFVIGYADRFDGVKEVRADRWIAESTEEEWVPLHRVRYVRRVRRGERDGEARDEVGQAATGDGEVVWWREGRWDAVFGSGATARREGV</sequence>
<protein>
    <recommendedName>
        <fullName evidence="2">MJ1316 RNA cyclic group end recognition domain-containing protein</fullName>
    </recommendedName>
</protein>
<dbReference type="Proteomes" id="UP001492380">
    <property type="component" value="Unassembled WGS sequence"/>
</dbReference>
<dbReference type="Pfam" id="PF04457">
    <property type="entry name" value="MJ1316"/>
    <property type="match status" value="1"/>
</dbReference>
<feature type="region of interest" description="Disordered" evidence="1">
    <location>
        <begin position="154"/>
        <end position="184"/>
    </location>
</feature>
<comment type="caution">
    <text evidence="3">The sequence shown here is derived from an EMBL/GenBank/DDBJ whole genome shotgun (WGS) entry which is preliminary data.</text>
</comment>
<reference evidence="3 4" key="1">
    <citation type="submission" date="2024-04" db="EMBL/GenBank/DDBJ databases">
        <title>Phyllosticta paracitricarpa is synonymous to the EU quarantine fungus P. citricarpa based on phylogenomic analyses.</title>
        <authorList>
            <consortium name="Lawrence Berkeley National Laboratory"/>
            <person name="Van Ingen-Buijs V.A."/>
            <person name="Van Westerhoven A.C."/>
            <person name="Haridas S."/>
            <person name="Skiadas P."/>
            <person name="Martin F."/>
            <person name="Groenewald J.Z."/>
            <person name="Crous P.W."/>
            <person name="Seidl M.F."/>
        </authorList>
    </citation>
    <scope>NUCLEOTIDE SEQUENCE [LARGE SCALE GENOMIC DNA]</scope>
    <source>
        <strain evidence="3 4">CBS 123374</strain>
    </source>
</reference>
<gene>
    <name evidence="3" type="ORF">HDK90DRAFT_196900</name>
</gene>
<proteinExistence type="predicted"/>
<evidence type="ECO:0000313" key="3">
    <source>
        <dbReference type="EMBL" id="KAK8240830.1"/>
    </source>
</evidence>
<evidence type="ECO:0000259" key="2">
    <source>
        <dbReference type="Pfam" id="PF04457"/>
    </source>
</evidence>
<dbReference type="InterPro" id="IPR040459">
    <property type="entry name" value="MJ1316"/>
</dbReference>
<evidence type="ECO:0000256" key="1">
    <source>
        <dbReference type="SAM" id="MobiDB-lite"/>
    </source>
</evidence>
<accession>A0ABR1YXB3</accession>